<keyword evidence="11" id="KW-1185">Reference proteome</keyword>
<evidence type="ECO:0000256" key="5">
    <source>
        <dbReference type="ARBA" id="ARBA00023134"/>
    </source>
</evidence>
<keyword evidence="3" id="KW-0547">Nucleotide-binding</keyword>
<keyword evidence="4" id="KW-0378">Hydrolase</keyword>
<dbReference type="GO" id="GO:0000054">
    <property type="term" value="P:ribosomal subunit export from nucleus"/>
    <property type="evidence" value="ECO:0007669"/>
    <property type="project" value="TreeGrafter"/>
</dbReference>
<evidence type="ECO:0000256" key="1">
    <source>
        <dbReference type="ARBA" id="ARBA00004496"/>
    </source>
</evidence>
<evidence type="ECO:0000313" key="9">
    <source>
        <dbReference type="EMBL" id="ELU18504.1"/>
    </source>
</evidence>
<dbReference type="GO" id="GO:0003924">
    <property type="term" value="F:GTPase activity"/>
    <property type="evidence" value="ECO:0007669"/>
    <property type="project" value="InterPro"/>
</dbReference>
<dbReference type="InterPro" id="IPR006073">
    <property type="entry name" value="GTP-bd"/>
</dbReference>
<feature type="region of interest" description="Disordered" evidence="7">
    <location>
        <begin position="1"/>
        <end position="36"/>
    </location>
</feature>
<dbReference type="OrthoDB" id="61815at2759"/>
<feature type="compositionally biased region" description="Basic and acidic residues" evidence="7">
    <location>
        <begin position="14"/>
        <end position="36"/>
    </location>
</feature>
<dbReference type="SUPFAM" id="SSF52540">
    <property type="entry name" value="P-loop containing nucleoside triphosphate hydrolases"/>
    <property type="match status" value="1"/>
</dbReference>
<dbReference type="GO" id="GO:0005829">
    <property type="term" value="C:cytosol"/>
    <property type="evidence" value="ECO:0007669"/>
    <property type="project" value="TreeGrafter"/>
</dbReference>
<evidence type="ECO:0000256" key="6">
    <source>
        <dbReference type="ARBA" id="ARBA00040145"/>
    </source>
</evidence>
<dbReference type="EnsemblMetazoa" id="CapteT149684">
    <property type="protein sequence ID" value="CapteP149684"/>
    <property type="gene ID" value="CapteG149684"/>
</dbReference>
<dbReference type="Proteomes" id="UP000014760">
    <property type="component" value="Unassembled WGS sequence"/>
</dbReference>
<dbReference type="GO" id="GO:0005525">
    <property type="term" value="F:GTP binding"/>
    <property type="evidence" value="ECO:0007669"/>
    <property type="project" value="UniProtKB-KW"/>
</dbReference>
<sequence length="619" mass="69771">MGKKKESGGIGRSLIKDRFGGGRKKKNDDSHLHTSELGDGYDWNRINLKSVTDENTLDEFLATAELAGTEFTAEKLNVKFVSVDNNGGLLNTEEEEKVNQIQSDHKTLLTVPRRPEWDEFTTAAELDRKEKDSFLDWRRQLAELQDIEGLVLTPFEKNIEFWRQLWRVIERSDVVVQIVDARNPLLFRCEDLERYVKEVNEEKENLILVNKADFLSDEQRQKWVEYFDSIGIYVAFWSARLEAEKTEVNEEEDEEEGVEEEEVEKELENPSRNLVEETAERLEDLNVKEDKTEATSPAETTDKKASGGLGMKNTPDLLDADGLIALFRNLFHGKNYTSGVTTIGLVGYPNVGKSSTINTIIKAKKVAVSATPGKTKHFQTIYLDTDLLLCDCPGLVMPTFVMTKAHMVLNGILPVDQMRDYAAPTALLCKQIGRSVLEGTYGIMLPAPPEGEDENRPATAHEFLGAHACMRGYMTHKGIPDFRQSSVQVLKDYTNGKLLYCQPPPGVSDEQFKAVTVPEKFSAKVDKINQNKATGQPKPRSQAFDTRFFVKRDVHAGTMGVKGVVGYTRTEGFTKHCTMEGGAQAPTPGMTAVNPKPWKRHNNRKKKEKLRRLHRDLDA</sequence>
<dbReference type="InterPro" id="IPR030378">
    <property type="entry name" value="G_CP_dom"/>
</dbReference>
<feature type="region of interest" description="Disordered" evidence="7">
    <location>
        <begin position="246"/>
        <end position="310"/>
    </location>
</feature>
<reference evidence="9 11" key="2">
    <citation type="journal article" date="2013" name="Nature">
        <title>Insights into bilaterian evolution from three spiralian genomes.</title>
        <authorList>
            <person name="Simakov O."/>
            <person name="Marletaz F."/>
            <person name="Cho S.J."/>
            <person name="Edsinger-Gonzales E."/>
            <person name="Havlak P."/>
            <person name="Hellsten U."/>
            <person name="Kuo D.H."/>
            <person name="Larsson T."/>
            <person name="Lv J."/>
            <person name="Arendt D."/>
            <person name="Savage R."/>
            <person name="Osoegawa K."/>
            <person name="de Jong P."/>
            <person name="Grimwood J."/>
            <person name="Chapman J.A."/>
            <person name="Shapiro H."/>
            <person name="Aerts A."/>
            <person name="Otillar R.P."/>
            <person name="Terry A.Y."/>
            <person name="Boore J.L."/>
            <person name="Grigoriev I.V."/>
            <person name="Lindberg D.R."/>
            <person name="Seaver E.C."/>
            <person name="Weisblat D.A."/>
            <person name="Putnam N.H."/>
            <person name="Rokhsar D.S."/>
        </authorList>
    </citation>
    <scope>NUCLEOTIDE SEQUENCE</scope>
    <source>
        <strain evidence="9 11">I ESC-2004</strain>
    </source>
</reference>
<protein>
    <recommendedName>
        <fullName evidence="6">Large subunit GTPase 1 homolog</fullName>
    </recommendedName>
</protein>
<dbReference type="OMA" id="VNKADMM"/>
<feature type="compositionally biased region" description="Basic residues" evidence="7">
    <location>
        <begin position="597"/>
        <end position="619"/>
    </location>
</feature>
<reference evidence="10" key="3">
    <citation type="submission" date="2015-06" db="UniProtKB">
        <authorList>
            <consortium name="EnsemblMetazoa"/>
        </authorList>
    </citation>
    <scope>IDENTIFICATION</scope>
</reference>
<evidence type="ECO:0000256" key="2">
    <source>
        <dbReference type="ARBA" id="ARBA00022490"/>
    </source>
</evidence>
<dbReference type="FunCoup" id="R7VIP8">
    <property type="interactions" value="2370"/>
</dbReference>
<dbReference type="Gene3D" id="3.40.50.300">
    <property type="entry name" value="P-loop containing nucleotide triphosphate hydrolases"/>
    <property type="match status" value="1"/>
</dbReference>
<dbReference type="STRING" id="283909.R7VIP8"/>
<evidence type="ECO:0000256" key="4">
    <source>
        <dbReference type="ARBA" id="ARBA00022801"/>
    </source>
</evidence>
<feature type="domain" description="CP-type G" evidence="8">
    <location>
        <begin position="162"/>
        <end position="398"/>
    </location>
</feature>
<proteinExistence type="predicted"/>
<dbReference type="PANTHER" id="PTHR45709:SF2">
    <property type="entry name" value="LARGE SUBUNIT GTPASE 1 HOMOLOG"/>
    <property type="match status" value="1"/>
</dbReference>
<dbReference type="EMBL" id="AMQN01003770">
    <property type="status" value="NOT_ANNOTATED_CDS"/>
    <property type="molecule type" value="Genomic_DNA"/>
</dbReference>
<feature type="compositionally biased region" description="Acidic residues" evidence="7">
    <location>
        <begin position="249"/>
        <end position="265"/>
    </location>
</feature>
<dbReference type="AlphaFoldDB" id="R7VIP8"/>
<comment type="subcellular location">
    <subcellularLocation>
        <location evidence="1">Cytoplasm</location>
    </subcellularLocation>
</comment>
<organism evidence="9">
    <name type="scientific">Capitella teleta</name>
    <name type="common">Polychaete worm</name>
    <dbReference type="NCBI Taxonomy" id="283909"/>
    <lineage>
        <taxon>Eukaryota</taxon>
        <taxon>Metazoa</taxon>
        <taxon>Spiralia</taxon>
        <taxon>Lophotrochozoa</taxon>
        <taxon>Annelida</taxon>
        <taxon>Polychaeta</taxon>
        <taxon>Sedentaria</taxon>
        <taxon>Scolecida</taxon>
        <taxon>Capitellidae</taxon>
        <taxon>Capitella</taxon>
    </lineage>
</organism>
<reference evidence="11" key="1">
    <citation type="submission" date="2012-12" db="EMBL/GenBank/DDBJ databases">
        <authorList>
            <person name="Hellsten U."/>
            <person name="Grimwood J."/>
            <person name="Chapman J.A."/>
            <person name="Shapiro H."/>
            <person name="Aerts A."/>
            <person name="Otillar R.P."/>
            <person name="Terry A.Y."/>
            <person name="Boore J.L."/>
            <person name="Simakov O."/>
            <person name="Marletaz F."/>
            <person name="Cho S.-J."/>
            <person name="Edsinger-Gonzales E."/>
            <person name="Havlak P."/>
            <person name="Kuo D.-H."/>
            <person name="Larsson T."/>
            <person name="Lv J."/>
            <person name="Arendt D."/>
            <person name="Savage R."/>
            <person name="Osoegawa K."/>
            <person name="de Jong P."/>
            <person name="Lindberg D.R."/>
            <person name="Seaver E.C."/>
            <person name="Weisblat D.A."/>
            <person name="Putnam N.H."/>
            <person name="Grigoriev I.V."/>
            <person name="Rokhsar D.S."/>
        </authorList>
    </citation>
    <scope>NUCLEOTIDE SEQUENCE</scope>
    <source>
        <strain evidence="11">I ESC-2004</strain>
    </source>
</reference>
<dbReference type="CDD" id="cd01857">
    <property type="entry name" value="HSR1_MMR1"/>
    <property type="match status" value="1"/>
</dbReference>
<dbReference type="PROSITE" id="PS51721">
    <property type="entry name" value="G_CP"/>
    <property type="match status" value="1"/>
</dbReference>
<keyword evidence="5" id="KW-0342">GTP-binding</keyword>
<evidence type="ECO:0000256" key="7">
    <source>
        <dbReference type="SAM" id="MobiDB-lite"/>
    </source>
</evidence>
<keyword evidence="2" id="KW-0963">Cytoplasm</keyword>
<accession>R7VIP8</accession>
<dbReference type="InterPro" id="IPR027417">
    <property type="entry name" value="P-loop_NTPase"/>
</dbReference>
<dbReference type="HOGENOM" id="CLU_011072_5_0_1"/>
<feature type="compositionally biased region" description="Basic and acidic residues" evidence="7">
    <location>
        <begin position="266"/>
        <end position="293"/>
    </location>
</feature>
<feature type="region of interest" description="Disordered" evidence="7">
    <location>
        <begin position="579"/>
        <end position="619"/>
    </location>
</feature>
<dbReference type="PANTHER" id="PTHR45709">
    <property type="entry name" value="LARGE SUBUNIT GTPASE 1 HOMOLOG-RELATED"/>
    <property type="match status" value="1"/>
</dbReference>
<gene>
    <name evidence="9" type="ORF">CAPTEDRAFT_149684</name>
</gene>
<evidence type="ECO:0000259" key="8">
    <source>
        <dbReference type="PROSITE" id="PS51721"/>
    </source>
</evidence>
<dbReference type="EMBL" id="KB291874">
    <property type="protein sequence ID" value="ELU18504.1"/>
    <property type="molecule type" value="Genomic_DNA"/>
</dbReference>
<dbReference type="Pfam" id="PF01926">
    <property type="entry name" value="MMR_HSR1"/>
    <property type="match status" value="1"/>
</dbReference>
<evidence type="ECO:0000313" key="10">
    <source>
        <dbReference type="EnsemblMetazoa" id="CapteP149684"/>
    </source>
</evidence>
<dbReference type="InterPro" id="IPR043358">
    <property type="entry name" value="GNL1-like"/>
</dbReference>
<evidence type="ECO:0000313" key="11">
    <source>
        <dbReference type="Proteomes" id="UP000014760"/>
    </source>
</evidence>
<name>R7VIP8_CAPTE</name>
<evidence type="ECO:0000256" key="3">
    <source>
        <dbReference type="ARBA" id="ARBA00022741"/>
    </source>
</evidence>